<evidence type="ECO:0000313" key="2">
    <source>
        <dbReference type="EMBL" id="KAE9594009.1"/>
    </source>
</evidence>
<keyword evidence="3" id="KW-1185">Reference proteome</keyword>
<evidence type="ECO:0000256" key="1">
    <source>
        <dbReference type="SAM" id="Phobius"/>
    </source>
</evidence>
<dbReference type="Proteomes" id="UP000447434">
    <property type="component" value="Chromosome 18"/>
</dbReference>
<sequence>MKYLCLASLPIIYIHSSPSDCRGINSLFLYLITIILFLKNHMNWVYLVTIRNQVNHPNILAF</sequence>
<organism evidence="2 3">
    <name type="scientific">Lupinus albus</name>
    <name type="common">White lupine</name>
    <name type="synonym">Lupinus termis</name>
    <dbReference type="NCBI Taxonomy" id="3870"/>
    <lineage>
        <taxon>Eukaryota</taxon>
        <taxon>Viridiplantae</taxon>
        <taxon>Streptophyta</taxon>
        <taxon>Embryophyta</taxon>
        <taxon>Tracheophyta</taxon>
        <taxon>Spermatophyta</taxon>
        <taxon>Magnoliopsida</taxon>
        <taxon>eudicotyledons</taxon>
        <taxon>Gunneridae</taxon>
        <taxon>Pentapetalae</taxon>
        <taxon>rosids</taxon>
        <taxon>fabids</taxon>
        <taxon>Fabales</taxon>
        <taxon>Fabaceae</taxon>
        <taxon>Papilionoideae</taxon>
        <taxon>50 kb inversion clade</taxon>
        <taxon>genistoids sensu lato</taxon>
        <taxon>core genistoids</taxon>
        <taxon>Genisteae</taxon>
        <taxon>Lupinus</taxon>
    </lineage>
</organism>
<dbReference type="AlphaFoldDB" id="A0A6A4P351"/>
<evidence type="ECO:0000313" key="3">
    <source>
        <dbReference type="Proteomes" id="UP000447434"/>
    </source>
</evidence>
<keyword evidence="1" id="KW-1133">Transmembrane helix</keyword>
<accession>A0A6A4P351</accession>
<keyword evidence="1" id="KW-0812">Transmembrane</keyword>
<name>A0A6A4P351_LUPAL</name>
<protein>
    <submittedName>
        <fullName evidence="2">Uncharacterized protein</fullName>
    </submittedName>
</protein>
<keyword evidence="1" id="KW-0472">Membrane</keyword>
<proteinExistence type="predicted"/>
<feature type="transmembrane region" description="Helical" evidence="1">
    <location>
        <begin position="28"/>
        <end position="48"/>
    </location>
</feature>
<comment type="caution">
    <text evidence="2">The sequence shown here is derived from an EMBL/GenBank/DDBJ whole genome shotgun (WGS) entry which is preliminary data.</text>
</comment>
<gene>
    <name evidence="2" type="ORF">Lalb_Chr18g0049091</name>
</gene>
<dbReference type="EMBL" id="WOCE01000018">
    <property type="protein sequence ID" value="KAE9594009.1"/>
    <property type="molecule type" value="Genomic_DNA"/>
</dbReference>
<reference evidence="3" key="1">
    <citation type="journal article" date="2020" name="Nat. Commun.">
        <title>Genome sequence of the cluster root forming white lupin.</title>
        <authorList>
            <person name="Hufnagel B."/>
            <person name="Marques A."/>
            <person name="Soriano A."/>
            <person name="Marques L."/>
            <person name="Divol F."/>
            <person name="Doumas P."/>
            <person name="Sallet E."/>
            <person name="Mancinotti D."/>
            <person name="Carrere S."/>
            <person name="Marande W."/>
            <person name="Arribat S."/>
            <person name="Keller J."/>
            <person name="Huneau C."/>
            <person name="Blein T."/>
            <person name="Aime D."/>
            <person name="Laguerre M."/>
            <person name="Taylor J."/>
            <person name="Schubert V."/>
            <person name="Nelson M."/>
            <person name="Geu-Flores F."/>
            <person name="Crespi M."/>
            <person name="Gallardo-Guerrero K."/>
            <person name="Delaux P.-M."/>
            <person name="Salse J."/>
            <person name="Berges H."/>
            <person name="Guyot R."/>
            <person name="Gouzy J."/>
            <person name="Peret B."/>
        </authorList>
    </citation>
    <scope>NUCLEOTIDE SEQUENCE [LARGE SCALE GENOMIC DNA]</scope>
    <source>
        <strain evidence="3">cv. Amiga</strain>
    </source>
</reference>